<evidence type="ECO:0000256" key="1">
    <source>
        <dbReference type="PROSITE-ProRule" id="PRU00464"/>
    </source>
</evidence>
<name>A0ABN6PFX5_9EURY</name>
<dbReference type="Proteomes" id="UP000831817">
    <property type="component" value="Chromosome"/>
</dbReference>
<evidence type="ECO:0000313" key="3">
    <source>
        <dbReference type="EMBL" id="BDH79839.1"/>
    </source>
</evidence>
<sequence>MKLDEYNFGDYLYERDYWIVFLSPNQGNLGSCVVVLKRREEFLGNIREEEWIELRLIIKELERAVKKAFGATLFNWGFLMNTFYRKNSPPPWLHCHFIPRYDHKVEVNGEIFEDPYFGYMRPWGPIKISRRTREIIKEKILENISDLI</sequence>
<accession>A0ABN6PFX5</accession>
<dbReference type="SUPFAM" id="SSF54197">
    <property type="entry name" value="HIT-like"/>
    <property type="match status" value="1"/>
</dbReference>
<keyword evidence="4" id="KW-1185">Reference proteome</keyword>
<dbReference type="GeneID" id="71965744"/>
<reference evidence="3 4" key="1">
    <citation type="submission" date="2022-04" db="EMBL/GenBank/DDBJ databases">
        <title>Complete genome of Methanothermobacter tenebrarum strain RMAS.</title>
        <authorList>
            <person name="Nakamura K."/>
            <person name="Oshima K."/>
            <person name="Hattori M."/>
            <person name="Kamagata Y."/>
            <person name="Takamizawa K."/>
        </authorList>
    </citation>
    <scope>NUCLEOTIDE SEQUENCE [LARGE SCALE GENOMIC DNA]</scope>
    <source>
        <strain evidence="3 4">RMAS</strain>
    </source>
</reference>
<dbReference type="Gene3D" id="3.30.428.10">
    <property type="entry name" value="HIT-like"/>
    <property type="match status" value="1"/>
</dbReference>
<evidence type="ECO:0000259" key="2">
    <source>
        <dbReference type="PROSITE" id="PS51084"/>
    </source>
</evidence>
<gene>
    <name evidence="3" type="ORF">MTTB_12180</name>
</gene>
<protein>
    <submittedName>
        <fullName evidence="3">HIT family protein</fullName>
    </submittedName>
</protein>
<proteinExistence type="predicted"/>
<dbReference type="RefSeq" id="WP_248564156.1">
    <property type="nucleotide sequence ID" value="NZ_AP025698.1"/>
</dbReference>
<organism evidence="3 4">
    <name type="scientific">Methanothermobacter tenebrarum</name>
    <dbReference type="NCBI Taxonomy" id="680118"/>
    <lineage>
        <taxon>Archaea</taxon>
        <taxon>Methanobacteriati</taxon>
        <taxon>Methanobacteriota</taxon>
        <taxon>Methanomada group</taxon>
        <taxon>Methanobacteria</taxon>
        <taxon>Methanobacteriales</taxon>
        <taxon>Methanobacteriaceae</taxon>
        <taxon>Methanothermobacter</taxon>
    </lineage>
</organism>
<dbReference type="EMBL" id="AP025698">
    <property type="protein sequence ID" value="BDH79839.1"/>
    <property type="molecule type" value="Genomic_DNA"/>
</dbReference>
<dbReference type="InterPro" id="IPR036265">
    <property type="entry name" value="HIT-like_sf"/>
</dbReference>
<dbReference type="PROSITE" id="PS51084">
    <property type="entry name" value="HIT_2"/>
    <property type="match status" value="1"/>
</dbReference>
<dbReference type="InterPro" id="IPR011146">
    <property type="entry name" value="HIT-like"/>
</dbReference>
<evidence type="ECO:0000313" key="4">
    <source>
        <dbReference type="Proteomes" id="UP000831817"/>
    </source>
</evidence>
<comment type="caution">
    <text evidence="1">Lacks conserved residue(s) required for the propagation of feature annotation.</text>
</comment>
<feature type="domain" description="HIT" evidence="2">
    <location>
        <begin position="1"/>
        <end position="107"/>
    </location>
</feature>